<gene>
    <name evidence="1" type="ORF">CQA53_09565</name>
</gene>
<comment type="caution">
    <text evidence="1">The sequence shown here is derived from an EMBL/GenBank/DDBJ whole genome shotgun (WGS) entry which is preliminary data.</text>
</comment>
<keyword evidence="2" id="KW-1185">Reference proteome</keyword>
<dbReference type="Proteomes" id="UP000256379">
    <property type="component" value="Unassembled WGS sequence"/>
</dbReference>
<name>A0A3D8IAT4_9HELI</name>
<proteinExistence type="predicted"/>
<dbReference type="AlphaFoldDB" id="A0A3D8IAT4"/>
<organism evidence="1 2">
    <name type="scientific">Helicobacter didelphidarum</name>
    <dbReference type="NCBI Taxonomy" id="2040648"/>
    <lineage>
        <taxon>Bacteria</taxon>
        <taxon>Pseudomonadati</taxon>
        <taxon>Campylobacterota</taxon>
        <taxon>Epsilonproteobacteria</taxon>
        <taxon>Campylobacterales</taxon>
        <taxon>Helicobacteraceae</taxon>
        <taxon>Helicobacter</taxon>
    </lineage>
</organism>
<evidence type="ECO:0000313" key="1">
    <source>
        <dbReference type="EMBL" id="RDU62056.1"/>
    </source>
</evidence>
<dbReference type="EMBL" id="NXLQ01000036">
    <property type="protein sequence ID" value="RDU62056.1"/>
    <property type="molecule type" value="Genomic_DNA"/>
</dbReference>
<evidence type="ECO:0000313" key="2">
    <source>
        <dbReference type="Proteomes" id="UP000256379"/>
    </source>
</evidence>
<reference evidence="1 2" key="1">
    <citation type="submission" date="2018-04" db="EMBL/GenBank/DDBJ databases">
        <title>Novel Campyloabacter and Helicobacter Species and Strains.</title>
        <authorList>
            <person name="Mannion A.J."/>
            <person name="Shen Z."/>
            <person name="Fox J.G."/>
        </authorList>
    </citation>
    <scope>NUCLEOTIDE SEQUENCE [LARGE SCALE GENOMIC DNA]</scope>
    <source>
        <strain evidence="1 2">MIT 17-337</strain>
    </source>
</reference>
<dbReference type="OrthoDB" id="9895004at2"/>
<dbReference type="RefSeq" id="WP_115543774.1">
    <property type="nucleotide sequence ID" value="NZ_NXLQ01000036.1"/>
</dbReference>
<protein>
    <submittedName>
        <fullName evidence="1">Uncharacterized protein</fullName>
    </submittedName>
</protein>
<sequence>MQEHHIIPKSLFGLLLGEKYELLTGSTILLPEDEREARQNDKVIYHVSHPNYNEQVERLLMRHSSSDTCIDIDTETLEELIQSIRGRINFIHEEWGEIASIDELSLEDI</sequence>
<accession>A0A3D8IAT4</accession>